<dbReference type="PROSITE" id="PS00198">
    <property type="entry name" value="4FE4S_FER_1"/>
    <property type="match status" value="1"/>
</dbReference>
<dbReference type="SUPFAM" id="SSF54862">
    <property type="entry name" value="4Fe-4S ferredoxins"/>
    <property type="match status" value="1"/>
</dbReference>
<evidence type="ECO:0000313" key="5">
    <source>
        <dbReference type="EMBL" id="QFY41502.1"/>
    </source>
</evidence>
<dbReference type="GO" id="GO:0051536">
    <property type="term" value="F:iron-sulfur cluster binding"/>
    <property type="evidence" value="ECO:0007669"/>
    <property type="project" value="UniProtKB-KW"/>
</dbReference>
<gene>
    <name evidence="5" type="ORF">F6R98_01735</name>
</gene>
<dbReference type="InterPro" id="IPR017900">
    <property type="entry name" value="4Fe4S_Fe_S_CS"/>
</dbReference>
<organism evidence="5 6">
    <name type="scientific">Candidatus Methylospira mobilis</name>
    <dbReference type="NCBI Taxonomy" id="1808979"/>
    <lineage>
        <taxon>Bacteria</taxon>
        <taxon>Pseudomonadati</taxon>
        <taxon>Pseudomonadota</taxon>
        <taxon>Gammaproteobacteria</taxon>
        <taxon>Methylococcales</taxon>
        <taxon>Methylococcaceae</taxon>
        <taxon>Candidatus Methylospira</taxon>
    </lineage>
</organism>
<keyword evidence="6" id="KW-1185">Reference proteome</keyword>
<dbReference type="PROSITE" id="PS51379">
    <property type="entry name" value="4FE4S_FER_2"/>
    <property type="match status" value="1"/>
</dbReference>
<name>A0A5Q0BED9_9GAMM</name>
<evidence type="ECO:0000259" key="4">
    <source>
        <dbReference type="PROSITE" id="PS51379"/>
    </source>
</evidence>
<keyword evidence="2" id="KW-0408">Iron</keyword>
<evidence type="ECO:0000256" key="1">
    <source>
        <dbReference type="ARBA" id="ARBA00022723"/>
    </source>
</evidence>
<dbReference type="KEGG" id="mmob:F6R98_01735"/>
<dbReference type="Gene3D" id="3.30.70.20">
    <property type="match status" value="1"/>
</dbReference>
<dbReference type="GO" id="GO:0046872">
    <property type="term" value="F:metal ion binding"/>
    <property type="evidence" value="ECO:0007669"/>
    <property type="project" value="UniProtKB-KW"/>
</dbReference>
<dbReference type="Pfam" id="PF00037">
    <property type="entry name" value="Fer4"/>
    <property type="match status" value="1"/>
</dbReference>
<dbReference type="AlphaFoldDB" id="A0A5Q0BED9"/>
<feature type="domain" description="4Fe-4S ferredoxin-type" evidence="4">
    <location>
        <begin position="1"/>
        <end position="30"/>
    </location>
</feature>
<keyword evidence="3" id="KW-0411">Iron-sulfur</keyword>
<sequence length="65" mass="6824">MPMRIIASECTACGECAALCPSDAIVEKRGYYSINAAACTECDGIAELPQCLEGCPVGEDCIVYT</sequence>
<dbReference type="InterPro" id="IPR017896">
    <property type="entry name" value="4Fe4S_Fe-S-bd"/>
</dbReference>
<dbReference type="InParanoid" id="A0A5Q0BED9"/>
<protein>
    <submittedName>
        <fullName evidence="5">Ferredoxin</fullName>
    </submittedName>
</protein>
<accession>A0A5Q0BED9</accession>
<evidence type="ECO:0000256" key="2">
    <source>
        <dbReference type="ARBA" id="ARBA00023004"/>
    </source>
</evidence>
<evidence type="ECO:0000313" key="6">
    <source>
        <dbReference type="Proteomes" id="UP000325755"/>
    </source>
</evidence>
<dbReference type="EMBL" id="CP044205">
    <property type="protein sequence ID" value="QFY41502.1"/>
    <property type="molecule type" value="Genomic_DNA"/>
</dbReference>
<dbReference type="RefSeq" id="WP_153247483.1">
    <property type="nucleotide sequence ID" value="NZ_CP044205.1"/>
</dbReference>
<dbReference type="Proteomes" id="UP000325755">
    <property type="component" value="Chromosome"/>
</dbReference>
<evidence type="ECO:0000256" key="3">
    <source>
        <dbReference type="ARBA" id="ARBA00023014"/>
    </source>
</evidence>
<reference evidence="5 6" key="1">
    <citation type="submission" date="2019-09" db="EMBL/GenBank/DDBJ databases">
        <title>Ecophysiology of the spiral-shaped methanotroph Methylospira mobilis as revealed by the complete genome sequence.</title>
        <authorList>
            <person name="Oshkin I.Y."/>
            <person name="Dedysh S.N."/>
            <person name="Miroshnikov K."/>
            <person name="Danilova O.V."/>
            <person name="Hakobyan A."/>
            <person name="Liesack W."/>
        </authorList>
    </citation>
    <scope>NUCLEOTIDE SEQUENCE [LARGE SCALE GENOMIC DNA]</scope>
    <source>
        <strain evidence="5 6">Shm1</strain>
    </source>
</reference>
<keyword evidence="1" id="KW-0479">Metal-binding</keyword>
<proteinExistence type="predicted"/>
<dbReference type="OrthoDB" id="9803397at2"/>